<accession>A0A402AWV8</accession>
<feature type="region of interest" description="Disordered" evidence="1">
    <location>
        <begin position="60"/>
        <end position="90"/>
    </location>
</feature>
<feature type="compositionally biased region" description="Polar residues" evidence="1">
    <location>
        <begin position="60"/>
        <end position="71"/>
    </location>
</feature>
<gene>
    <name evidence="2" type="ORF">KDK_73780</name>
</gene>
<dbReference type="Proteomes" id="UP000287188">
    <property type="component" value="Unassembled WGS sequence"/>
</dbReference>
<reference evidence="3" key="1">
    <citation type="submission" date="2018-12" db="EMBL/GenBank/DDBJ databases">
        <title>Tengunoibacter tsumagoiensis gen. nov., sp. nov., Dictyobacter kobayashii sp. nov., D. alpinus sp. nov., and D. joshuensis sp. nov. and description of Dictyobacteraceae fam. nov. within the order Ktedonobacterales isolated from Tengu-no-mugimeshi.</title>
        <authorList>
            <person name="Wang C.M."/>
            <person name="Zheng Y."/>
            <person name="Sakai Y."/>
            <person name="Toyoda A."/>
            <person name="Minakuchi Y."/>
            <person name="Abe K."/>
            <person name="Yokota A."/>
            <person name="Yabe S."/>
        </authorList>
    </citation>
    <scope>NUCLEOTIDE SEQUENCE [LARGE SCALE GENOMIC DNA]</scope>
    <source>
        <strain evidence="3">Uno11</strain>
    </source>
</reference>
<dbReference type="EMBL" id="BIFS01000002">
    <property type="protein sequence ID" value="GCE23578.1"/>
    <property type="molecule type" value="Genomic_DNA"/>
</dbReference>
<evidence type="ECO:0000313" key="2">
    <source>
        <dbReference type="EMBL" id="GCE23578.1"/>
    </source>
</evidence>
<comment type="caution">
    <text evidence="2">The sequence shown here is derived from an EMBL/GenBank/DDBJ whole genome shotgun (WGS) entry which is preliminary data.</text>
</comment>
<sequence>MKLSQYAKAQGISYRTALRWWKAGQIKGYQAETGTIIVEEGKPEEQAALGELRFTRESLHGSTSPIWNGKSNDSKPIVRPKAIRSPRSSQKLLPGSMMLDRSFWPCCEM</sequence>
<dbReference type="AlphaFoldDB" id="A0A402AWV8"/>
<organism evidence="2 3">
    <name type="scientific">Dictyobacter kobayashii</name>
    <dbReference type="NCBI Taxonomy" id="2014872"/>
    <lineage>
        <taxon>Bacteria</taxon>
        <taxon>Bacillati</taxon>
        <taxon>Chloroflexota</taxon>
        <taxon>Ktedonobacteria</taxon>
        <taxon>Ktedonobacterales</taxon>
        <taxon>Dictyobacteraceae</taxon>
        <taxon>Dictyobacter</taxon>
    </lineage>
</organism>
<evidence type="ECO:0000313" key="3">
    <source>
        <dbReference type="Proteomes" id="UP000287188"/>
    </source>
</evidence>
<name>A0A402AWV8_9CHLR</name>
<keyword evidence="3" id="KW-1185">Reference proteome</keyword>
<protein>
    <submittedName>
        <fullName evidence="2">Uncharacterized protein</fullName>
    </submittedName>
</protein>
<evidence type="ECO:0000256" key="1">
    <source>
        <dbReference type="SAM" id="MobiDB-lite"/>
    </source>
</evidence>
<proteinExistence type="predicted"/>